<dbReference type="EMBL" id="JBGMDY010000003">
    <property type="protein sequence ID" value="KAL2339746.1"/>
    <property type="molecule type" value="Genomic_DNA"/>
</dbReference>
<dbReference type="AlphaFoldDB" id="A0ABD1MV90"/>
<comment type="caution">
    <text evidence="1">The sequence shown here is derived from an EMBL/GenBank/DDBJ whole genome shotgun (WGS) entry which is preliminary data.</text>
</comment>
<name>A0ABD1MV90_9FABA</name>
<dbReference type="Proteomes" id="UP001603857">
    <property type="component" value="Unassembled WGS sequence"/>
</dbReference>
<gene>
    <name evidence="1" type="ORF">Fmac_007686</name>
</gene>
<keyword evidence="2" id="KW-1185">Reference proteome</keyword>
<reference evidence="1 2" key="1">
    <citation type="submission" date="2024-08" db="EMBL/GenBank/DDBJ databases">
        <title>Insights into the chromosomal genome structure of Flemingia macrophylla.</title>
        <authorList>
            <person name="Ding Y."/>
            <person name="Zhao Y."/>
            <person name="Bi W."/>
            <person name="Wu M."/>
            <person name="Zhao G."/>
            <person name="Gong Y."/>
            <person name="Li W."/>
            <person name="Zhang P."/>
        </authorList>
    </citation>
    <scope>NUCLEOTIDE SEQUENCE [LARGE SCALE GENOMIC DNA]</scope>
    <source>
        <strain evidence="1">DYQJB</strain>
        <tissue evidence="1">Leaf</tissue>
    </source>
</reference>
<accession>A0ABD1MV90</accession>
<evidence type="ECO:0000313" key="2">
    <source>
        <dbReference type="Proteomes" id="UP001603857"/>
    </source>
</evidence>
<organism evidence="1 2">
    <name type="scientific">Flemingia macrophylla</name>
    <dbReference type="NCBI Taxonomy" id="520843"/>
    <lineage>
        <taxon>Eukaryota</taxon>
        <taxon>Viridiplantae</taxon>
        <taxon>Streptophyta</taxon>
        <taxon>Embryophyta</taxon>
        <taxon>Tracheophyta</taxon>
        <taxon>Spermatophyta</taxon>
        <taxon>Magnoliopsida</taxon>
        <taxon>eudicotyledons</taxon>
        <taxon>Gunneridae</taxon>
        <taxon>Pentapetalae</taxon>
        <taxon>rosids</taxon>
        <taxon>fabids</taxon>
        <taxon>Fabales</taxon>
        <taxon>Fabaceae</taxon>
        <taxon>Papilionoideae</taxon>
        <taxon>50 kb inversion clade</taxon>
        <taxon>NPAAA clade</taxon>
        <taxon>indigoferoid/millettioid clade</taxon>
        <taxon>Phaseoleae</taxon>
        <taxon>Flemingia</taxon>
    </lineage>
</organism>
<protein>
    <submittedName>
        <fullName evidence="1">Uncharacterized protein</fullName>
    </submittedName>
</protein>
<proteinExistence type="predicted"/>
<evidence type="ECO:0000313" key="1">
    <source>
        <dbReference type="EMBL" id="KAL2339746.1"/>
    </source>
</evidence>
<sequence length="62" mass="6551">MELVFKRGSGPGPGPWVTDCREESASVGDEVAVGIDGVAIGVLKLAVRGESERLLLVVVNWE</sequence>